<keyword evidence="12" id="KW-1185">Reference proteome</keyword>
<comment type="pathway">
    <text evidence="1">Carbohydrate acid metabolism.</text>
</comment>
<dbReference type="SUPFAM" id="SSF52540">
    <property type="entry name" value="P-loop containing nucleoside triphosphate hydrolases"/>
    <property type="match status" value="1"/>
</dbReference>
<accession>A0A1H8QM36</accession>
<proteinExistence type="inferred from homology"/>
<dbReference type="InterPro" id="IPR006001">
    <property type="entry name" value="Therm_gnt_kin"/>
</dbReference>
<evidence type="ECO:0000313" key="11">
    <source>
        <dbReference type="EMBL" id="SEO54964.1"/>
    </source>
</evidence>
<evidence type="ECO:0000256" key="2">
    <source>
        <dbReference type="ARBA" id="ARBA00008420"/>
    </source>
</evidence>
<protein>
    <recommendedName>
        <fullName evidence="3 10">Gluconokinase</fullName>
        <ecNumber evidence="3 10">2.7.1.12</ecNumber>
    </recommendedName>
</protein>
<keyword evidence="7 10" id="KW-0067">ATP-binding</keyword>
<evidence type="ECO:0000256" key="4">
    <source>
        <dbReference type="ARBA" id="ARBA00022679"/>
    </source>
</evidence>
<dbReference type="InterPro" id="IPR027417">
    <property type="entry name" value="P-loop_NTPase"/>
</dbReference>
<name>A0A1H8QM36_9BRAD</name>
<organism evidence="11 12">
    <name type="scientific">Rhodopseudomonas pseudopalustris</name>
    <dbReference type="NCBI Taxonomy" id="1513892"/>
    <lineage>
        <taxon>Bacteria</taxon>
        <taxon>Pseudomonadati</taxon>
        <taxon>Pseudomonadota</taxon>
        <taxon>Alphaproteobacteria</taxon>
        <taxon>Hyphomicrobiales</taxon>
        <taxon>Nitrobacteraceae</taxon>
        <taxon>Rhodopseudomonas</taxon>
    </lineage>
</organism>
<dbReference type="NCBIfam" id="TIGR01313">
    <property type="entry name" value="therm_gnt_kin"/>
    <property type="match status" value="1"/>
</dbReference>
<dbReference type="PANTHER" id="PTHR43442:SF3">
    <property type="entry name" value="GLUCONOKINASE-RELATED"/>
    <property type="match status" value="1"/>
</dbReference>
<dbReference type="GO" id="GO:0005737">
    <property type="term" value="C:cytoplasm"/>
    <property type="evidence" value="ECO:0007669"/>
    <property type="project" value="TreeGrafter"/>
</dbReference>
<dbReference type="CDD" id="cd02021">
    <property type="entry name" value="GntK"/>
    <property type="match status" value="1"/>
</dbReference>
<evidence type="ECO:0000256" key="3">
    <source>
        <dbReference type="ARBA" id="ARBA00012054"/>
    </source>
</evidence>
<sequence length="179" mass="19657">MTDDPAPQVLIVMGVSGSGKSTIGEQLAERLGWAYRDADDFHPPSNVEKMSAGQPLTDDDRWPWLRAIAAEIDRIADSGDHAVFGCSALKRAYRDILVHGRDDVRIVYLDGSRALIAERVAARKNHFMPPGLLDSQFATLEKPGPDERPFVVSIDASVGQIVDAIVEQLPRPFPQQSLI</sequence>
<dbReference type="AlphaFoldDB" id="A0A1H8QM36"/>
<dbReference type="GO" id="GO:0005524">
    <property type="term" value="F:ATP binding"/>
    <property type="evidence" value="ECO:0007669"/>
    <property type="project" value="UniProtKB-KW"/>
</dbReference>
<dbReference type="Gene3D" id="3.40.50.300">
    <property type="entry name" value="P-loop containing nucleotide triphosphate hydrolases"/>
    <property type="match status" value="1"/>
</dbReference>
<keyword evidence="8" id="KW-0311">Gluconate utilization</keyword>
<evidence type="ECO:0000256" key="5">
    <source>
        <dbReference type="ARBA" id="ARBA00022741"/>
    </source>
</evidence>
<comment type="similarity">
    <text evidence="2 10">Belongs to the gluconokinase GntK/GntV family.</text>
</comment>
<dbReference type="GO" id="GO:0019521">
    <property type="term" value="P:D-gluconate metabolic process"/>
    <property type="evidence" value="ECO:0007669"/>
    <property type="project" value="UniProtKB-KW"/>
</dbReference>
<dbReference type="FunFam" id="3.40.50.300:FF:000522">
    <property type="entry name" value="Gluconokinase"/>
    <property type="match status" value="1"/>
</dbReference>
<evidence type="ECO:0000256" key="6">
    <source>
        <dbReference type="ARBA" id="ARBA00022777"/>
    </source>
</evidence>
<dbReference type="Pfam" id="PF13671">
    <property type="entry name" value="AAA_33"/>
    <property type="match status" value="1"/>
</dbReference>
<dbReference type="GO" id="GO:0046316">
    <property type="term" value="F:gluconokinase activity"/>
    <property type="evidence" value="ECO:0007669"/>
    <property type="project" value="UniProtKB-EC"/>
</dbReference>
<gene>
    <name evidence="11" type="ORF">SAMN05444123_103263</name>
</gene>
<evidence type="ECO:0000256" key="9">
    <source>
        <dbReference type="ARBA" id="ARBA00048090"/>
    </source>
</evidence>
<keyword evidence="4 10" id="KW-0808">Transferase</keyword>
<dbReference type="EC" id="2.7.1.12" evidence="3 10"/>
<dbReference type="EMBL" id="FODT01000003">
    <property type="protein sequence ID" value="SEO54964.1"/>
    <property type="molecule type" value="Genomic_DNA"/>
</dbReference>
<evidence type="ECO:0000256" key="10">
    <source>
        <dbReference type="RuleBase" id="RU363066"/>
    </source>
</evidence>
<evidence type="ECO:0000256" key="7">
    <source>
        <dbReference type="ARBA" id="ARBA00022840"/>
    </source>
</evidence>
<evidence type="ECO:0000313" key="12">
    <source>
        <dbReference type="Proteomes" id="UP000199615"/>
    </source>
</evidence>
<dbReference type="Proteomes" id="UP000199615">
    <property type="component" value="Unassembled WGS sequence"/>
</dbReference>
<keyword evidence="5 10" id="KW-0547">Nucleotide-binding</keyword>
<evidence type="ECO:0000256" key="8">
    <source>
        <dbReference type="ARBA" id="ARBA00023064"/>
    </source>
</evidence>
<dbReference type="PANTHER" id="PTHR43442">
    <property type="entry name" value="GLUCONOKINASE-RELATED"/>
    <property type="match status" value="1"/>
</dbReference>
<evidence type="ECO:0000256" key="1">
    <source>
        <dbReference type="ARBA" id="ARBA00004761"/>
    </source>
</evidence>
<comment type="catalytic activity">
    <reaction evidence="9 10">
        <text>D-gluconate + ATP = 6-phospho-D-gluconate + ADP + H(+)</text>
        <dbReference type="Rhea" id="RHEA:19433"/>
        <dbReference type="ChEBI" id="CHEBI:15378"/>
        <dbReference type="ChEBI" id="CHEBI:18391"/>
        <dbReference type="ChEBI" id="CHEBI:30616"/>
        <dbReference type="ChEBI" id="CHEBI:58759"/>
        <dbReference type="ChEBI" id="CHEBI:456216"/>
        <dbReference type="EC" id="2.7.1.12"/>
    </reaction>
</comment>
<reference evidence="12" key="1">
    <citation type="submission" date="2016-10" db="EMBL/GenBank/DDBJ databases">
        <authorList>
            <person name="Varghese N."/>
            <person name="Submissions S."/>
        </authorList>
    </citation>
    <scope>NUCLEOTIDE SEQUENCE [LARGE SCALE GENOMIC DNA]</scope>
    <source>
        <strain evidence="12">DSM 123</strain>
    </source>
</reference>
<keyword evidence="6 10" id="KW-0418">Kinase</keyword>